<dbReference type="SUPFAM" id="SSF56672">
    <property type="entry name" value="DNA/RNA polymerases"/>
    <property type="match status" value="1"/>
</dbReference>
<feature type="region of interest" description="Disordered" evidence="2">
    <location>
        <begin position="398"/>
        <end position="459"/>
    </location>
</feature>
<dbReference type="EMBL" id="LRGB01002630">
    <property type="protein sequence ID" value="KZS06721.1"/>
    <property type="molecule type" value="Genomic_DNA"/>
</dbReference>
<keyword evidence="6" id="KW-1185">Reference proteome</keyword>
<feature type="region of interest" description="Disordered" evidence="2">
    <location>
        <begin position="1219"/>
        <end position="1241"/>
    </location>
</feature>
<evidence type="ECO:0000256" key="2">
    <source>
        <dbReference type="SAM" id="MobiDB-lite"/>
    </source>
</evidence>
<accession>A0A164PD36</accession>
<name>A0A164PD36_9CRUS</name>
<evidence type="ECO:0000313" key="5">
    <source>
        <dbReference type="EMBL" id="KZS06721.1"/>
    </source>
</evidence>
<dbReference type="GO" id="GO:0003964">
    <property type="term" value="F:RNA-directed DNA polymerase activity"/>
    <property type="evidence" value="ECO:0007669"/>
    <property type="project" value="UniProtKB-EC"/>
</dbReference>
<feature type="domain" description="Reverse transcriptase" evidence="3">
    <location>
        <begin position="738"/>
        <end position="809"/>
    </location>
</feature>
<evidence type="ECO:0000256" key="1">
    <source>
        <dbReference type="ARBA" id="ARBA00012493"/>
    </source>
</evidence>
<dbReference type="Gene3D" id="3.30.70.270">
    <property type="match status" value="1"/>
</dbReference>
<organism evidence="5 6">
    <name type="scientific">Daphnia magna</name>
    <dbReference type="NCBI Taxonomy" id="35525"/>
    <lineage>
        <taxon>Eukaryota</taxon>
        <taxon>Metazoa</taxon>
        <taxon>Ecdysozoa</taxon>
        <taxon>Arthropoda</taxon>
        <taxon>Crustacea</taxon>
        <taxon>Branchiopoda</taxon>
        <taxon>Diplostraca</taxon>
        <taxon>Cladocera</taxon>
        <taxon>Anomopoda</taxon>
        <taxon>Daphniidae</taxon>
        <taxon>Daphnia</taxon>
    </lineage>
</organism>
<dbReference type="OrthoDB" id="6390504at2759"/>
<dbReference type="Pfam" id="PF17919">
    <property type="entry name" value="RT_RNaseH_2"/>
    <property type="match status" value="1"/>
</dbReference>
<gene>
    <name evidence="5" type="ORF">APZ42_029728</name>
</gene>
<sequence length="1454" mass="165300">MSKSMIPLHLVAASTVRHGSEPFSPTFDNLTSVPVAKVNLDVSEPSPHQKRSTRSTVSLKTAKLLQHGLKNYKTIMKPKSFKWEDIKTSFSNSPSLLACTIDWLRQSPSTSDFENDSEKLSRVLLQGSSPQLPFSLPVVNDPKITFIIQPTATEINKIYVKHAPLLTHPVNYQPHSPLPVEHLRLALFALKKALQSKQILPVHEQNYPIARFKKISHYPQLSDPKPPYTPLTAVASIIKIFVDRLTDYTEHTLKNQTATLKFLNEANRYTHFIKTLTPAKTQSSRKKQHPIPHGILHHLSLGLVEKICTAHSTTFIYDFLQLPSLLRRLVNLAAVPDLTHQLVLNLLSHLENLADLPEAILNTVQFTAQQLKVSIRQHSASQSSCESLSPILTAQQAYTQPPSGGVKSKQTTDKRDSQQIPHNTTYTTKRRLNATSIKTKQPVPPVAQSTPTENNKQFHRKQTIKMDPLQYSLVTNVIPIIGDLQELQKGQRAQTMLIQLQNFTGGPSTRFDRWIKLFENIVAMSNWKEKEKINMLVTKMASSAYDILQNILESVTQDYKEVIEVKRHPGEAILDYGFRLKNILERGYPKGEDETKTDETTRLQMLCQKFLQGLDKTHRNKVRYKPFTTYEALVAEINKYALCLDGEKEGKDKREFINAVENNSTSIKILKAIEKLPETINTLATGTRYPQKKKSQKKPYRAARKHQEELRRQIKEMLDKDIAELSTSPWASPVVLVENKDGSLRFYVDYRKLNSVTVKNSFPLPRNDTILDQLQGKKFFTTLDLASGYWQIELEDSAKEKTAFIFIKHSVNYLVHIISKEGIAPDPAKIDKILNYTVPQSADDIISFLGLAEYYRRFIKGLGSIAQPLTKKTHKLALKEPFVWTDEDQVAFENLLTCLTTKPILAYPDFRKQFFLFTDACNYGIGAILSQIQDGNEVVIAKRSPRSDLCHKIFHYLLDEPFFFISDHSPLQWLQNKKDNNGRLGWWAIQLASTNSRIQYKPGRKSITCYGQTEKLELKFQAPICGRWMKINYITTGFFVQQIIVPETVALETSLTECTIMAKTKRCNDVQMNLTDDKWTYTPDPSTIGSWFSTVSPYVINCMMEETRLIREGEDDIIETPLGKAKVSDGIHTHNHLTIIWDTTVATAFDNTPRLVSSGEGILIKTSTPGTFRLEDEKQQLAFHIKPEGRCLTTAYRHKNESFTVIGDEHLFISIPHLDDDSEKSDYEPPQRETTTLSNTSKNNTVTALEQILNTQVGLAAHVEFVRDKLTEQENDIMRIVRNTQCELVRTKRALATSSAQYDGWLAASILQLPECMNLQAQGETVLLKQCRAIGITFATEMTSCGPQPRFKNFTISTNGWVLAPYSPCYWRDHYVNFNGRYHVYRNGTSKKAEATLLQPEWDLPTSFRYDDGNTHDYEPQANPAYDGITTSHMNIIAYLAAAMEEQSMKTGIN</sequence>
<dbReference type="InterPro" id="IPR051320">
    <property type="entry name" value="Viral_Replic_Matur_Polypro"/>
</dbReference>
<dbReference type="InterPro" id="IPR041577">
    <property type="entry name" value="RT_RNaseH_2"/>
</dbReference>
<dbReference type="Gene3D" id="3.10.10.10">
    <property type="entry name" value="HIV Type 1 Reverse Transcriptase, subunit A, domain 1"/>
    <property type="match status" value="1"/>
</dbReference>
<feature type="compositionally biased region" description="Polar residues" evidence="2">
    <location>
        <begin position="418"/>
        <end position="439"/>
    </location>
</feature>
<dbReference type="PANTHER" id="PTHR33064:SF37">
    <property type="entry name" value="RIBONUCLEASE H"/>
    <property type="match status" value="1"/>
</dbReference>
<comment type="caution">
    <text evidence="5">The sequence shown here is derived from an EMBL/GenBank/DDBJ whole genome shotgun (WGS) entry which is preliminary data.</text>
</comment>
<dbReference type="PANTHER" id="PTHR33064">
    <property type="entry name" value="POL PROTEIN"/>
    <property type="match status" value="1"/>
</dbReference>
<protein>
    <recommendedName>
        <fullName evidence="1">RNA-directed DNA polymerase</fullName>
        <ecNumber evidence="1">2.7.7.49</ecNumber>
    </recommendedName>
</protein>
<proteinExistence type="predicted"/>
<dbReference type="FunFam" id="3.30.70.270:FF:000020">
    <property type="entry name" value="Transposon Tf2-6 polyprotein-like Protein"/>
    <property type="match status" value="1"/>
</dbReference>
<dbReference type="Proteomes" id="UP000076858">
    <property type="component" value="Unassembled WGS sequence"/>
</dbReference>
<dbReference type="Pfam" id="PF00078">
    <property type="entry name" value="RVT_1"/>
    <property type="match status" value="1"/>
</dbReference>
<dbReference type="InterPro" id="IPR043502">
    <property type="entry name" value="DNA/RNA_pol_sf"/>
</dbReference>
<evidence type="ECO:0000259" key="4">
    <source>
        <dbReference type="Pfam" id="PF17919"/>
    </source>
</evidence>
<dbReference type="InterPro" id="IPR000477">
    <property type="entry name" value="RT_dom"/>
</dbReference>
<dbReference type="InterPro" id="IPR043128">
    <property type="entry name" value="Rev_trsase/Diguanyl_cyclase"/>
</dbReference>
<dbReference type="CDD" id="cd01647">
    <property type="entry name" value="RT_LTR"/>
    <property type="match status" value="1"/>
</dbReference>
<reference evidence="5 6" key="1">
    <citation type="submission" date="2016-03" db="EMBL/GenBank/DDBJ databases">
        <title>EvidentialGene: Evidence-directed Construction of Genes on Genomes.</title>
        <authorList>
            <person name="Gilbert D.G."/>
            <person name="Choi J.-H."/>
            <person name="Mockaitis K."/>
            <person name="Colbourne J."/>
            <person name="Pfrender M."/>
        </authorList>
    </citation>
    <scope>NUCLEOTIDE SEQUENCE [LARGE SCALE GENOMIC DNA]</scope>
    <source>
        <strain evidence="5 6">Xinb3</strain>
        <tissue evidence="5">Complete organism</tissue>
    </source>
</reference>
<evidence type="ECO:0000313" key="6">
    <source>
        <dbReference type="Proteomes" id="UP000076858"/>
    </source>
</evidence>
<feature type="domain" description="Reverse transcriptase/retrotransposon-derived protein RNase H-like" evidence="4">
    <location>
        <begin position="884"/>
        <end position="941"/>
    </location>
</feature>
<dbReference type="EC" id="2.7.7.49" evidence="1"/>
<evidence type="ECO:0000259" key="3">
    <source>
        <dbReference type="Pfam" id="PF00078"/>
    </source>
</evidence>